<dbReference type="Gene3D" id="3.30.70.270">
    <property type="match status" value="1"/>
</dbReference>
<evidence type="ECO:0000313" key="3">
    <source>
        <dbReference type="Proteomes" id="UP001652445"/>
    </source>
</evidence>
<evidence type="ECO:0000259" key="1">
    <source>
        <dbReference type="PROSITE" id="PS50887"/>
    </source>
</evidence>
<proteinExistence type="predicted"/>
<sequence length="245" mass="27483">MQPNRHSYVRLFSGEFTILEEARNDLIEPPASQEALMQRYSLLIDQYDKLLRTALKLSRISDIQGQSLTNQNHRLKQQSETDYLTGLYNVRKLGECIPAWMSKGLPFVLLLLDIDYFKNINDTYGHLSGDEVLKSVANILTEQTGPNDFVCRSGGEEFSILLNNIGLLQAESVAQNIREKVAESRFWLLAGESVGITVSIGAVEYAPGMSSEDLLVCADDALYLSKELGRNKVSLFPPLSDKRHL</sequence>
<dbReference type="PANTHER" id="PTHR45138:SF9">
    <property type="entry name" value="DIGUANYLATE CYCLASE DGCM-RELATED"/>
    <property type="match status" value="1"/>
</dbReference>
<dbReference type="InterPro" id="IPR029787">
    <property type="entry name" value="Nucleotide_cyclase"/>
</dbReference>
<dbReference type="CDD" id="cd01949">
    <property type="entry name" value="GGDEF"/>
    <property type="match status" value="1"/>
</dbReference>
<keyword evidence="3" id="KW-1185">Reference proteome</keyword>
<dbReference type="RefSeq" id="WP_262683149.1">
    <property type="nucleotide sequence ID" value="NZ_JAOQIO010000011.1"/>
</dbReference>
<dbReference type="InterPro" id="IPR050469">
    <property type="entry name" value="Diguanylate_Cyclase"/>
</dbReference>
<dbReference type="InterPro" id="IPR043128">
    <property type="entry name" value="Rev_trsase/Diguanyl_cyclase"/>
</dbReference>
<dbReference type="SMART" id="SM00267">
    <property type="entry name" value="GGDEF"/>
    <property type="match status" value="1"/>
</dbReference>
<dbReference type="Pfam" id="PF00990">
    <property type="entry name" value="GGDEF"/>
    <property type="match status" value="1"/>
</dbReference>
<reference evidence="2 3" key="1">
    <citation type="submission" date="2022-09" db="EMBL/GenBank/DDBJ databases">
        <authorList>
            <person name="Han X.L."/>
            <person name="Wang Q."/>
            <person name="Lu T."/>
        </authorList>
    </citation>
    <scope>NUCLEOTIDE SEQUENCE [LARGE SCALE GENOMIC DNA]</scope>
    <source>
        <strain evidence="2 3">WQ 127069</strain>
    </source>
</reference>
<dbReference type="InterPro" id="IPR000160">
    <property type="entry name" value="GGDEF_dom"/>
</dbReference>
<feature type="domain" description="GGDEF" evidence="1">
    <location>
        <begin position="105"/>
        <end position="238"/>
    </location>
</feature>
<dbReference type="NCBIfam" id="TIGR00254">
    <property type="entry name" value="GGDEF"/>
    <property type="match status" value="1"/>
</dbReference>
<dbReference type="EMBL" id="JAOQIO010000011">
    <property type="protein sequence ID" value="MCU6791623.1"/>
    <property type="molecule type" value="Genomic_DNA"/>
</dbReference>
<dbReference type="Proteomes" id="UP001652445">
    <property type="component" value="Unassembled WGS sequence"/>
</dbReference>
<dbReference type="SUPFAM" id="SSF55073">
    <property type="entry name" value="Nucleotide cyclase"/>
    <property type="match status" value="1"/>
</dbReference>
<protein>
    <submittedName>
        <fullName evidence="2">GGDEF domain-containing protein</fullName>
    </submittedName>
</protein>
<accession>A0ABT2UAF3</accession>
<comment type="caution">
    <text evidence="2">The sequence shown here is derived from an EMBL/GenBank/DDBJ whole genome shotgun (WGS) entry which is preliminary data.</text>
</comment>
<name>A0ABT2UAF3_9BACL</name>
<dbReference type="PANTHER" id="PTHR45138">
    <property type="entry name" value="REGULATORY COMPONENTS OF SENSORY TRANSDUCTION SYSTEM"/>
    <property type="match status" value="1"/>
</dbReference>
<evidence type="ECO:0000313" key="2">
    <source>
        <dbReference type="EMBL" id="MCU6791623.1"/>
    </source>
</evidence>
<organism evidence="2 3">
    <name type="scientific">Paenibacillus baimaensis</name>
    <dbReference type="NCBI Taxonomy" id="2982185"/>
    <lineage>
        <taxon>Bacteria</taxon>
        <taxon>Bacillati</taxon>
        <taxon>Bacillota</taxon>
        <taxon>Bacilli</taxon>
        <taxon>Bacillales</taxon>
        <taxon>Paenibacillaceae</taxon>
        <taxon>Paenibacillus</taxon>
    </lineage>
</organism>
<dbReference type="PROSITE" id="PS50887">
    <property type="entry name" value="GGDEF"/>
    <property type="match status" value="1"/>
</dbReference>
<gene>
    <name evidence="2" type="ORF">OB236_05715</name>
</gene>